<dbReference type="InterPro" id="IPR045967">
    <property type="entry name" value="HAM1-like_N"/>
</dbReference>
<dbReference type="OrthoDB" id="3365576at2759"/>
<sequence>MPSSPPMVKSYWTTIAELFAACCPCIRRGKGPRNEYERLLDEQEDEVEDRLEESSALLRWLSLLLSGVYLPSNDQLYAVLFRCSGWLQGIGVSEQGDQTLLGPATGKVVHESQLLCKDMAKWLASRDAVLGGQGEQGVPNGNSRESIQRIAFHFSRLVRKPPQPTTDVEVEDVVPEVASVKAAAESGAEDLRLSIYSVAQLVIGFVTSRQLTNLLRDSLNFGRDMAADAVQAGVDTLASAEGTLRPSEQERNESLQEELEGMKQGAQANINVAAQLDPRAAKEAVQDLPSNAAEEARNRLPTLNGIAEATGRIIGELAEEDNTFREALQALVDLAGKYRDMIKTATEGRVADILPDVERSEDQKDKPPLFEWNQDVLELSGAARDLLEGMAGGKSLEPILAEVRILYAAVSDDIVKASDDWLSDVQAALTASGENADRVGQLQQSLSKLAGNLERIISDRPDLRSKVDKILSLSSLFLGEIRREPRLNRIGQRIQGIFLTISNALATQARGLSRSGSELLHDLISYILPALLKTLGNIPLPRVEYTSPQVDAALDDVRIAAFNLVPAKVKVRMTESFEWNRTRVRIEEQAKASVKEMHVEATGVRLAMKGVSFFVREKMTQLPSPMWVNGLACCGTPKPEEDEEGHLGAYREQAILDAGLFGRSGSTEGASMIVDLSKAPSGVSPFAAGEEEEDQDTRSPTFFQVNKAALKLSDSFDVRLRQSRHYILNTALLEPVGAPVARMVLESTLSGLVQHGLEVIDAKAADVYARAHRVAARRSDSRPEWEDYVRVLMNDKAGKTAQRLQREKKEREDAAAAEARIKAQARNAGQEASTQLEVKPLAILVHLSPDTSLSIGAYPTLLPSYAQGPTTQRTRIRNAVVRNEWQGELKQRADETLEELGGAVAGVKVAARGVGEGVGEVREMARESRELAGELREVRQEREEIIDDEEVDRGEREPEWYHPGFDL</sequence>
<gene>
    <name evidence="4" type="ORF">BDZ90DRAFT_229893</name>
</gene>
<keyword evidence="1" id="KW-0175">Coiled coil</keyword>
<evidence type="ECO:0000256" key="1">
    <source>
        <dbReference type="SAM" id="Coils"/>
    </source>
</evidence>
<feature type="coiled-coil region" evidence="1">
    <location>
        <begin position="794"/>
        <end position="824"/>
    </location>
</feature>
<dbReference type="GeneID" id="37027086"/>
<dbReference type="AlphaFoldDB" id="A0A316V3X5"/>
<dbReference type="EMBL" id="KZ819662">
    <property type="protein sequence ID" value="PWN30903.1"/>
    <property type="molecule type" value="Genomic_DNA"/>
</dbReference>
<feature type="domain" description="HAM1-like N-terminal" evidence="3">
    <location>
        <begin position="321"/>
        <end position="619"/>
    </location>
</feature>
<reference evidence="4 5" key="1">
    <citation type="journal article" date="2018" name="Mol. Biol. Evol.">
        <title>Broad Genomic Sampling Reveals a Smut Pathogenic Ancestry of the Fungal Clade Ustilaginomycotina.</title>
        <authorList>
            <person name="Kijpornyongpan T."/>
            <person name="Mondo S.J."/>
            <person name="Barry K."/>
            <person name="Sandor L."/>
            <person name="Lee J."/>
            <person name="Lipzen A."/>
            <person name="Pangilinan J."/>
            <person name="LaButti K."/>
            <person name="Hainaut M."/>
            <person name="Henrissat B."/>
            <person name="Grigoriev I.V."/>
            <person name="Spatafora J.W."/>
            <person name="Aime M.C."/>
        </authorList>
    </citation>
    <scope>NUCLEOTIDE SEQUENCE [LARGE SCALE GENOMIC DNA]</scope>
    <source>
        <strain evidence="4 5">MCA 5214</strain>
    </source>
</reference>
<evidence type="ECO:0000313" key="5">
    <source>
        <dbReference type="Proteomes" id="UP000245884"/>
    </source>
</evidence>
<feature type="region of interest" description="Disordered" evidence="2">
    <location>
        <begin position="946"/>
        <end position="967"/>
    </location>
</feature>
<dbReference type="Proteomes" id="UP000245884">
    <property type="component" value="Unassembled WGS sequence"/>
</dbReference>
<dbReference type="PANTHER" id="PTHR31138">
    <property type="entry name" value="CHROMOSOME 19, WHOLE GENOME SHOTGUN SEQUENCE"/>
    <property type="match status" value="1"/>
</dbReference>
<name>A0A316V3X5_9BASI</name>
<proteinExistence type="predicted"/>
<dbReference type="Pfam" id="PF19343">
    <property type="entry name" value="HAM1_N"/>
    <property type="match status" value="1"/>
</dbReference>
<evidence type="ECO:0000256" key="2">
    <source>
        <dbReference type="SAM" id="MobiDB-lite"/>
    </source>
</evidence>
<dbReference type="PANTHER" id="PTHR31138:SF1">
    <property type="entry name" value="PDZ DOMAIN-CONTAINING PROTEIN"/>
    <property type="match status" value="1"/>
</dbReference>
<evidence type="ECO:0000313" key="4">
    <source>
        <dbReference type="EMBL" id="PWN30903.1"/>
    </source>
</evidence>
<accession>A0A316V3X5</accession>
<protein>
    <recommendedName>
        <fullName evidence="3">HAM1-like N-terminal domain-containing protein</fullName>
    </recommendedName>
</protein>
<evidence type="ECO:0000259" key="3">
    <source>
        <dbReference type="Pfam" id="PF19343"/>
    </source>
</evidence>
<organism evidence="4 5">
    <name type="scientific">Jaminaea rosea</name>
    <dbReference type="NCBI Taxonomy" id="1569628"/>
    <lineage>
        <taxon>Eukaryota</taxon>
        <taxon>Fungi</taxon>
        <taxon>Dikarya</taxon>
        <taxon>Basidiomycota</taxon>
        <taxon>Ustilaginomycotina</taxon>
        <taxon>Exobasidiomycetes</taxon>
        <taxon>Microstromatales</taxon>
        <taxon>Microstromatales incertae sedis</taxon>
        <taxon>Jaminaea</taxon>
    </lineage>
</organism>
<keyword evidence="5" id="KW-1185">Reference proteome</keyword>
<dbReference type="RefSeq" id="XP_025365515.1">
    <property type="nucleotide sequence ID" value="XM_025505263.1"/>
</dbReference>